<dbReference type="PROSITE" id="PS00866">
    <property type="entry name" value="CPSASE_1"/>
    <property type="match status" value="1"/>
</dbReference>
<evidence type="ECO:0000256" key="4">
    <source>
        <dbReference type="ARBA" id="ARBA00009799"/>
    </source>
</evidence>
<evidence type="ECO:0000256" key="8">
    <source>
        <dbReference type="ARBA" id="ARBA00022723"/>
    </source>
</evidence>
<dbReference type="NCBIfam" id="NF009455">
    <property type="entry name" value="PRK12815.1"/>
    <property type="match status" value="1"/>
</dbReference>
<evidence type="ECO:0000259" key="21">
    <source>
        <dbReference type="PROSITE" id="PS51855"/>
    </source>
</evidence>
<comment type="function">
    <text evidence="17 19">Large subunit of the glutamine-dependent carbamoyl phosphate synthetase (CPSase). CPSase catalyzes the formation of carbamoyl phosphate from the ammonia moiety of glutamine, carbonate, and phosphate donated by ATP, constituting the first step of 2 biosynthetic pathways, one leading to arginine and/or urea and the other to pyrimidine nucleotides. The large subunit (synthetase) binds the substrates ammonia (free or transferred from glutamine from the small subunit), hydrogencarbonate and ATP and carries out an ATP-coupled ligase reaction, activating hydrogencarbonate by forming carboxy phosphate which reacts with ammonia to form carbamoyl phosphate.</text>
</comment>
<dbReference type="Gene3D" id="3.40.50.20">
    <property type="match status" value="2"/>
</dbReference>
<dbReference type="UniPathway" id="UPA00070">
    <property type="reaction ID" value="UER00115"/>
</dbReference>
<feature type="binding site" evidence="19">
    <location>
        <position position="855"/>
    </location>
    <ligand>
        <name>Mg(2+)</name>
        <dbReference type="ChEBI" id="CHEBI:18420"/>
        <label>4</label>
    </ligand>
</feature>
<dbReference type="InterPro" id="IPR005479">
    <property type="entry name" value="CPAse_ATP-bd"/>
</dbReference>
<feature type="binding site" evidence="19">
    <location>
        <position position="180"/>
    </location>
    <ligand>
        <name>ATP</name>
        <dbReference type="ChEBI" id="CHEBI:30616"/>
        <label>1</label>
    </ligand>
</feature>
<evidence type="ECO:0000256" key="15">
    <source>
        <dbReference type="ARBA" id="ARBA00047359"/>
    </source>
</evidence>
<dbReference type="RefSeq" id="WP_064285074.1">
    <property type="nucleotide sequence ID" value="NZ_LWCS01000076.1"/>
</dbReference>
<evidence type="ECO:0000256" key="2">
    <source>
        <dbReference type="ARBA" id="ARBA00004812"/>
    </source>
</evidence>
<dbReference type="PROSITE" id="PS51855">
    <property type="entry name" value="MGS"/>
    <property type="match status" value="1"/>
</dbReference>
<feature type="binding site" evidence="19">
    <location>
        <position position="800"/>
    </location>
    <ligand>
        <name>ATP</name>
        <dbReference type="ChEBI" id="CHEBI:30616"/>
        <label>2</label>
    </ligand>
</feature>
<dbReference type="PANTHER" id="PTHR11405">
    <property type="entry name" value="CARBAMOYLTRANSFERASE FAMILY MEMBER"/>
    <property type="match status" value="1"/>
</dbReference>
<dbReference type="GO" id="GO:0006541">
    <property type="term" value="P:glutamine metabolic process"/>
    <property type="evidence" value="ECO:0007669"/>
    <property type="project" value="TreeGrafter"/>
</dbReference>
<proteinExistence type="inferred from homology"/>
<keyword evidence="10 19" id="KW-0547">Nucleotide-binding</keyword>
<dbReference type="GO" id="GO:0004087">
    <property type="term" value="F:carbamoyl-phosphate synthase (ammonia) activity"/>
    <property type="evidence" value="ECO:0007669"/>
    <property type="project" value="UniProtKB-EC"/>
</dbReference>
<dbReference type="FunFam" id="1.10.1030.10:FF:000002">
    <property type="entry name" value="Carbamoyl-phosphate synthase large chain"/>
    <property type="match status" value="1"/>
</dbReference>
<dbReference type="STRING" id="912594.AWC12_24100"/>
<evidence type="ECO:0000256" key="1">
    <source>
        <dbReference type="ARBA" id="ARBA00001936"/>
    </source>
</evidence>
<feature type="binding site" evidence="19">
    <location>
        <position position="801"/>
    </location>
    <ligand>
        <name>ATP</name>
        <dbReference type="ChEBI" id="CHEBI:30616"/>
        <label>2</label>
    </ligand>
</feature>
<feature type="binding site" evidence="19">
    <location>
        <position position="855"/>
    </location>
    <ligand>
        <name>Mn(2+)</name>
        <dbReference type="ChEBI" id="CHEBI:29035"/>
        <label>3</label>
    </ligand>
</feature>
<feature type="binding site" evidence="19">
    <location>
        <position position="855"/>
    </location>
    <ligand>
        <name>Mn(2+)</name>
        <dbReference type="ChEBI" id="CHEBI:29035"/>
        <label>4</label>
    </ligand>
</feature>
<dbReference type="NCBIfam" id="NF003671">
    <property type="entry name" value="PRK05294.1"/>
    <property type="match status" value="1"/>
</dbReference>
<dbReference type="Gene3D" id="3.30.470.20">
    <property type="entry name" value="ATP-grasp fold, B domain"/>
    <property type="match status" value="2"/>
</dbReference>
<feature type="binding site" evidence="19">
    <location>
        <position position="843"/>
    </location>
    <ligand>
        <name>ATP</name>
        <dbReference type="ChEBI" id="CHEBI:30616"/>
        <label>2</label>
    </ligand>
</feature>
<organism evidence="22 23">
    <name type="scientific">Mycolicibacterium iranicum</name>
    <name type="common">Mycobacterium iranicum</name>
    <dbReference type="NCBI Taxonomy" id="912594"/>
    <lineage>
        <taxon>Bacteria</taxon>
        <taxon>Bacillati</taxon>
        <taxon>Actinomycetota</taxon>
        <taxon>Actinomycetes</taxon>
        <taxon>Mycobacteriales</taxon>
        <taxon>Mycobacteriaceae</taxon>
        <taxon>Mycolicibacterium</taxon>
    </lineage>
</organism>
<feature type="binding site" evidence="19">
    <location>
        <position position="775"/>
    </location>
    <ligand>
        <name>ATP</name>
        <dbReference type="ChEBI" id="CHEBI:30616"/>
        <label>2</label>
    </ligand>
</feature>
<comment type="catalytic activity">
    <reaction evidence="15 19">
        <text>hydrogencarbonate + NH4(+) + 2 ATP = carbamoyl phosphate + 2 ADP + phosphate + 2 H(+)</text>
        <dbReference type="Rhea" id="RHEA:18029"/>
        <dbReference type="ChEBI" id="CHEBI:15378"/>
        <dbReference type="ChEBI" id="CHEBI:17544"/>
        <dbReference type="ChEBI" id="CHEBI:28938"/>
        <dbReference type="ChEBI" id="CHEBI:30616"/>
        <dbReference type="ChEBI" id="CHEBI:43474"/>
        <dbReference type="ChEBI" id="CHEBI:58228"/>
        <dbReference type="ChEBI" id="CHEBI:456216"/>
        <dbReference type="EC" id="6.3.4.16"/>
    </reaction>
</comment>
<keyword evidence="6 19" id="KW-0436">Ligase</keyword>
<dbReference type="NCBIfam" id="TIGR01369">
    <property type="entry name" value="CPSaseII_lrg"/>
    <property type="match status" value="1"/>
</dbReference>
<dbReference type="InterPro" id="IPR058047">
    <property type="entry name" value="CPSase_preATP-grasp"/>
</dbReference>
<dbReference type="InterPro" id="IPR006275">
    <property type="entry name" value="CPSase_lsu"/>
</dbReference>
<keyword evidence="8" id="KW-0479">Metal-binding</keyword>
<dbReference type="PANTHER" id="PTHR11405:SF53">
    <property type="entry name" value="CARBAMOYL-PHOSPHATE SYNTHASE [AMMONIA], MITOCHONDRIAL"/>
    <property type="match status" value="1"/>
</dbReference>
<keyword evidence="9 19" id="KW-0677">Repeat</keyword>
<dbReference type="InterPro" id="IPR036897">
    <property type="entry name" value="CarbamoylP_synth_lsu_oligo_sf"/>
</dbReference>
<dbReference type="SMART" id="SM01096">
    <property type="entry name" value="CPSase_L_D3"/>
    <property type="match status" value="1"/>
</dbReference>
<dbReference type="Gene3D" id="3.30.1490.20">
    <property type="entry name" value="ATP-grasp fold, A domain"/>
    <property type="match status" value="1"/>
</dbReference>
<dbReference type="SMART" id="SM00851">
    <property type="entry name" value="MGS"/>
    <property type="match status" value="1"/>
</dbReference>
<dbReference type="GO" id="GO:0005737">
    <property type="term" value="C:cytoplasm"/>
    <property type="evidence" value="ECO:0007669"/>
    <property type="project" value="TreeGrafter"/>
</dbReference>
<feature type="binding site" evidence="19">
    <location>
        <position position="857"/>
    </location>
    <ligand>
        <name>Mn(2+)</name>
        <dbReference type="ChEBI" id="CHEBI:29035"/>
        <label>4</label>
    </ligand>
</feature>
<dbReference type="Pfam" id="PF25596">
    <property type="entry name" value="CPSase_L_D1"/>
    <property type="match status" value="2"/>
</dbReference>
<evidence type="ECO:0000313" key="23">
    <source>
        <dbReference type="Proteomes" id="UP000078396"/>
    </source>
</evidence>
<feature type="binding site" evidence="19">
    <location>
        <position position="304"/>
    </location>
    <ligand>
        <name>Mn(2+)</name>
        <dbReference type="ChEBI" id="CHEBI:29035"/>
        <label>2</label>
    </ligand>
</feature>
<feature type="binding site" evidence="19">
    <location>
        <position position="247"/>
    </location>
    <ligand>
        <name>ATP</name>
        <dbReference type="ChEBI" id="CHEBI:30616"/>
        <label>1</label>
    </ligand>
</feature>
<feature type="binding site" evidence="19">
    <location>
        <position position="803"/>
    </location>
    <ligand>
        <name>ATP</name>
        <dbReference type="ChEBI" id="CHEBI:30616"/>
        <label>2</label>
    </ligand>
</feature>
<feature type="binding site" evidence="19">
    <location>
        <position position="181"/>
    </location>
    <ligand>
        <name>ATP</name>
        <dbReference type="ChEBI" id="CHEBI:30616"/>
        <label>1</label>
    </ligand>
</feature>
<feature type="domain" description="ATP-grasp" evidence="20">
    <location>
        <begin position="138"/>
        <end position="333"/>
    </location>
</feature>
<evidence type="ECO:0000256" key="6">
    <source>
        <dbReference type="ARBA" id="ARBA00022598"/>
    </source>
</evidence>
<evidence type="ECO:0000256" key="12">
    <source>
        <dbReference type="ARBA" id="ARBA00022842"/>
    </source>
</evidence>
<feature type="binding site" evidence="19">
    <location>
        <position position="770"/>
    </location>
    <ligand>
        <name>ATP</name>
        <dbReference type="ChEBI" id="CHEBI:30616"/>
        <label>2</label>
    </ligand>
</feature>
<comment type="subunit">
    <text evidence="18 19">Composed of two chains; the small (or glutamine) chain promotes the hydrolysis of glutamine to ammonia, which is used by the large (or ammonia) chain to synthesize carbamoyl phosphate. Tetramer of heterodimers (alpha,beta)4.</text>
</comment>
<dbReference type="UniPathway" id="UPA00068">
    <property type="reaction ID" value="UER00171"/>
</dbReference>
<evidence type="ECO:0000256" key="7">
    <source>
        <dbReference type="ARBA" id="ARBA00022605"/>
    </source>
</evidence>
<reference evidence="22 23" key="1">
    <citation type="submission" date="2016-04" db="EMBL/GenBank/DDBJ databases">
        <title>Draft Genome Sequences of Staphylococcus capitis Strain H36, S. capitis Strain H65, S. cohnii Strain H62, S. hominis Strain H69, Mycobacterium iranicum Strain H39, Plantibacter sp. Strain H53, Pseudomonas oryzihabitans Strain H72, and Microbacterium sp. Strain H83, isolated from residential settings.</title>
        <authorList>
            <person name="Lymperopoulou D."/>
            <person name="Adams R.I."/>
            <person name="Lindow S."/>
            <person name="Coil D.A."/>
            <person name="Jospin G."/>
            <person name="Eisen J.A."/>
        </authorList>
    </citation>
    <scope>NUCLEOTIDE SEQUENCE [LARGE SCALE GENOMIC DNA]</scope>
    <source>
        <strain evidence="22 23">H39</strain>
    </source>
</reference>
<keyword evidence="14" id="KW-0464">Manganese</keyword>
<feature type="binding site" evidence="19">
    <location>
        <position position="134"/>
    </location>
    <ligand>
        <name>ATP</name>
        <dbReference type="ChEBI" id="CHEBI:30616"/>
        <label>1</label>
    </ligand>
</feature>
<feature type="binding site" evidence="19">
    <location>
        <position position="843"/>
    </location>
    <ligand>
        <name>Mn(2+)</name>
        <dbReference type="ChEBI" id="CHEBI:29035"/>
        <label>3</label>
    </ligand>
</feature>
<comment type="cofactor">
    <cofactor evidence="1">
        <name>Mn(2+)</name>
        <dbReference type="ChEBI" id="CHEBI:29035"/>
    </cofactor>
</comment>
<evidence type="ECO:0000313" key="22">
    <source>
        <dbReference type="EMBL" id="OAN28662.1"/>
    </source>
</evidence>
<dbReference type="InterPro" id="IPR005483">
    <property type="entry name" value="CPSase_dom"/>
</dbReference>
<evidence type="ECO:0000256" key="3">
    <source>
        <dbReference type="ARBA" id="ARBA00005077"/>
    </source>
</evidence>
<feature type="binding site" evidence="19">
    <location>
        <position position="768"/>
    </location>
    <ligand>
        <name>ATP</name>
        <dbReference type="ChEBI" id="CHEBI:30616"/>
        <label>2</label>
    </ligand>
</feature>
<dbReference type="GO" id="GO:0044205">
    <property type="term" value="P:'de novo' UMP biosynthetic process"/>
    <property type="evidence" value="ECO:0007669"/>
    <property type="project" value="UniProtKB-UniRule"/>
</dbReference>
<dbReference type="InterPro" id="IPR005480">
    <property type="entry name" value="CPSase_lsu_oligo"/>
</dbReference>
<dbReference type="HAMAP" id="MF_01210_B">
    <property type="entry name" value="CPSase_L_chain_B"/>
    <property type="match status" value="1"/>
</dbReference>
<feature type="binding site" evidence="19">
    <location>
        <position position="174"/>
    </location>
    <ligand>
        <name>ATP</name>
        <dbReference type="ChEBI" id="CHEBI:30616"/>
        <label>1</label>
    </ligand>
</feature>
<keyword evidence="7 19" id="KW-0028">Amino-acid biosynthesis</keyword>
<dbReference type="EMBL" id="LWCS01000076">
    <property type="protein sequence ID" value="OAN28662.1"/>
    <property type="molecule type" value="Genomic_DNA"/>
</dbReference>
<dbReference type="FunFam" id="3.30.1490.20:FF:000001">
    <property type="entry name" value="Carbamoyl-phosphate synthase large chain"/>
    <property type="match status" value="1"/>
</dbReference>
<dbReference type="Gene3D" id="1.10.1030.10">
    <property type="entry name" value="Carbamoyl-phosphate synthetase, large subunit oligomerisation domain"/>
    <property type="match status" value="1"/>
</dbReference>
<evidence type="ECO:0000256" key="11">
    <source>
        <dbReference type="ARBA" id="ARBA00022840"/>
    </source>
</evidence>
<keyword evidence="12" id="KW-0460">Magnesium</keyword>
<feature type="binding site" evidence="19">
    <location>
        <position position="306"/>
    </location>
    <ligand>
        <name>Mg(2+)</name>
        <dbReference type="ChEBI" id="CHEBI:18420"/>
        <label>2</label>
    </ligand>
</feature>
<feature type="binding site" evidence="19">
    <location>
        <position position="843"/>
    </location>
    <ligand>
        <name>Mg(2+)</name>
        <dbReference type="ChEBI" id="CHEBI:18420"/>
        <label>3</label>
    </ligand>
</feature>
<feature type="region of interest" description="Allosteric domain" evidence="19">
    <location>
        <begin position="966"/>
        <end position="1112"/>
    </location>
</feature>
<comment type="caution">
    <text evidence="22">The sequence shown here is derived from an EMBL/GenBank/DDBJ whole genome shotgun (WGS) entry which is preliminary data.</text>
</comment>
<dbReference type="Pfam" id="PF02786">
    <property type="entry name" value="CPSase_L_D2"/>
    <property type="match status" value="2"/>
</dbReference>
<comment type="pathway">
    <text evidence="2 19">Pyrimidine metabolism; UMP biosynthesis via de novo pathway; (S)-dihydroorotate from bicarbonate: step 1/3.</text>
</comment>
<dbReference type="Gene3D" id="3.40.50.1380">
    <property type="entry name" value="Methylglyoxal synthase-like domain"/>
    <property type="match status" value="1"/>
</dbReference>
<evidence type="ECO:0000256" key="17">
    <source>
        <dbReference type="ARBA" id="ARBA00057223"/>
    </source>
</evidence>
<evidence type="ECO:0000256" key="18">
    <source>
        <dbReference type="ARBA" id="ARBA00062056"/>
    </source>
</evidence>
<feature type="binding site" evidence="19">
    <location>
        <position position="246"/>
    </location>
    <ligand>
        <name>ATP</name>
        <dbReference type="ChEBI" id="CHEBI:30616"/>
        <label>1</label>
    </ligand>
</feature>
<dbReference type="SUPFAM" id="SSF48108">
    <property type="entry name" value="Carbamoyl phosphate synthetase, large subunit connection domain"/>
    <property type="match status" value="1"/>
</dbReference>
<dbReference type="SUPFAM" id="SSF56059">
    <property type="entry name" value="Glutathione synthetase ATP-binding domain-like"/>
    <property type="match status" value="2"/>
</dbReference>
<feature type="binding site" evidence="19">
    <location>
        <position position="215"/>
    </location>
    <ligand>
        <name>ATP</name>
        <dbReference type="ChEBI" id="CHEBI:30616"/>
        <label>1</label>
    </ligand>
</feature>
<keyword evidence="13 19" id="KW-0665">Pyrimidine biosynthesis</keyword>
<comment type="pathway">
    <text evidence="3 19">Amino-acid biosynthesis; L-arginine biosynthesis; carbamoyl phosphate from bicarbonate: step 1/1.</text>
</comment>
<keyword evidence="11 19" id="KW-0067">ATP-binding</keyword>
<evidence type="ECO:0000256" key="9">
    <source>
        <dbReference type="ARBA" id="ARBA00022737"/>
    </source>
</evidence>
<dbReference type="GO" id="GO:0004088">
    <property type="term" value="F:carbamoyl-phosphate synthase (glutamine-hydrolyzing) activity"/>
    <property type="evidence" value="ECO:0007669"/>
    <property type="project" value="UniProtKB-UniRule"/>
</dbReference>
<dbReference type="Proteomes" id="UP000078396">
    <property type="component" value="Unassembled WGS sequence"/>
</dbReference>
<dbReference type="AlphaFoldDB" id="A0A178LGC5"/>
<accession>A0A178LGC5</accession>
<feature type="domain" description="MGS-like" evidence="21">
    <location>
        <begin position="966"/>
        <end position="1112"/>
    </location>
</feature>
<comment type="domain">
    <text evidence="19">The large subunit is composed of 2 ATP-grasp domains that are involved in binding the 2 ATP molecules needed for carbamoyl phosphate synthesis. The N-terminal ATP-grasp domain (referred to as the carboxyphosphate synthetic component) catalyzes the ATP-dependent phosphorylation of hydrogencarbonate to carboxyphosphate and the subsequent nucleophilic attack by ammonia to form a carbamate intermediate. The C-terminal ATP-grasp domain (referred to as the carbamoyl phosphate synthetic component) then catalyzes the phosphorylation of carbamate with the second ATP to form the end product carbamoyl phosphate. The reactive and unstable enzyme intermediates are sequentially channeled from one active site to the next through the interior of the protein over a distance of at least 96 A.</text>
</comment>
<dbReference type="EC" id="6.3.4.16" evidence="19"/>
<feature type="binding site" evidence="19">
    <location>
        <position position="306"/>
    </location>
    <ligand>
        <name>Mn(2+)</name>
        <dbReference type="ChEBI" id="CHEBI:29035"/>
        <label>2</label>
    </ligand>
</feature>
<evidence type="ECO:0000256" key="5">
    <source>
        <dbReference type="ARBA" id="ARBA00022571"/>
    </source>
</evidence>
<dbReference type="InterPro" id="IPR011607">
    <property type="entry name" value="MGS-like_dom"/>
</dbReference>
<feature type="binding site" evidence="19">
    <location>
        <position position="304"/>
    </location>
    <ligand>
        <name>Mn(2+)</name>
        <dbReference type="ChEBI" id="CHEBI:29035"/>
        <label>1</label>
    </ligand>
</feature>
<dbReference type="InterPro" id="IPR016185">
    <property type="entry name" value="PreATP-grasp_dom_sf"/>
</dbReference>
<name>A0A178LGC5_MYCIR</name>
<dbReference type="GO" id="GO:0006526">
    <property type="term" value="P:L-arginine biosynthetic process"/>
    <property type="evidence" value="ECO:0007669"/>
    <property type="project" value="UniProtKB-UniRule"/>
</dbReference>
<dbReference type="FunFam" id="3.30.470.20:FF:000014">
    <property type="entry name" value="Carbamoyl-phosphate synthase large chain"/>
    <property type="match status" value="1"/>
</dbReference>
<feature type="binding site" evidence="19">
    <location>
        <position position="857"/>
    </location>
    <ligand>
        <name>Mg(2+)</name>
        <dbReference type="ChEBI" id="CHEBI:18420"/>
        <label>4</label>
    </ligand>
</feature>
<dbReference type="GO" id="GO:0005524">
    <property type="term" value="F:ATP binding"/>
    <property type="evidence" value="ECO:0007669"/>
    <property type="project" value="UniProtKB-UniRule"/>
</dbReference>
<evidence type="ECO:0000256" key="10">
    <source>
        <dbReference type="ARBA" id="ARBA00022741"/>
    </source>
</evidence>
<dbReference type="GO" id="GO:0046872">
    <property type="term" value="F:metal ion binding"/>
    <property type="evidence" value="ECO:0007669"/>
    <property type="project" value="UniProtKB-KW"/>
</dbReference>
<feature type="binding site" evidence="19">
    <location>
        <position position="855"/>
    </location>
    <ligand>
        <name>ATP</name>
        <dbReference type="ChEBI" id="CHEBI:30616"/>
        <label>2</label>
    </ligand>
</feature>
<comment type="similarity">
    <text evidence="4 19">Belongs to the CarB family.</text>
</comment>
<dbReference type="SUPFAM" id="SSF52335">
    <property type="entry name" value="Methylglyoxal synthase-like"/>
    <property type="match status" value="1"/>
</dbReference>
<dbReference type="CDD" id="cd01424">
    <property type="entry name" value="MGS_CPS_II"/>
    <property type="match status" value="1"/>
</dbReference>
<feature type="binding site" evidence="19">
    <location>
        <position position="290"/>
    </location>
    <ligand>
        <name>Mg(2+)</name>
        <dbReference type="ChEBI" id="CHEBI:18420"/>
        <label>1</label>
    </ligand>
</feature>
<feature type="binding site" evidence="19">
    <location>
        <position position="290"/>
    </location>
    <ligand>
        <name>Mn(2+)</name>
        <dbReference type="ChEBI" id="CHEBI:29035"/>
        <label>1</label>
    </ligand>
</feature>
<dbReference type="PRINTS" id="PR00098">
    <property type="entry name" value="CPSASE"/>
</dbReference>
<dbReference type="EC" id="6.3.5.5" evidence="19"/>
<evidence type="ECO:0000256" key="13">
    <source>
        <dbReference type="ARBA" id="ARBA00022975"/>
    </source>
</evidence>
<feature type="domain" description="ATP-grasp" evidence="20">
    <location>
        <begin position="693"/>
        <end position="884"/>
    </location>
</feature>
<gene>
    <name evidence="19 22" type="primary">carB</name>
    <name evidence="22" type="ORF">A4X20_10770</name>
</gene>
<feature type="binding site" evidence="19">
    <location>
        <position position="304"/>
    </location>
    <ligand>
        <name>Mg(2+)</name>
        <dbReference type="ChEBI" id="CHEBI:18420"/>
        <label>2</label>
    </ligand>
</feature>
<keyword evidence="5 19" id="KW-0055">Arginine biosynthesis</keyword>
<feature type="region of interest" description="Carboxyphosphate synthetic domain" evidence="19">
    <location>
        <begin position="1"/>
        <end position="407"/>
    </location>
</feature>
<dbReference type="OrthoDB" id="9804197at2"/>
<dbReference type="SUPFAM" id="SSF52440">
    <property type="entry name" value="PreATP-grasp domain"/>
    <property type="match status" value="2"/>
</dbReference>
<dbReference type="InterPro" id="IPR011761">
    <property type="entry name" value="ATP-grasp"/>
</dbReference>
<feature type="binding site" evidence="19">
    <location>
        <position position="248"/>
    </location>
    <ligand>
        <name>ATP</name>
        <dbReference type="ChEBI" id="CHEBI:30616"/>
        <label>1</label>
    </ligand>
</feature>
<dbReference type="eggNOG" id="COG0458">
    <property type="taxonomic scope" value="Bacteria"/>
</dbReference>
<evidence type="ECO:0000256" key="16">
    <source>
        <dbReference type="ARBA" id="ARBA00048816"/>
    </source>
</evidence>
<feature type="binding site" evidence="19">
    <location>
        <position position="729"/>
    </location>
    <ligand>
        <name>ATP</name>
        <dbReference type="ChEBI" id="CHEBI:30616"/>
        <label>2</label>
    </ligand>
</feature>
<feature type="binding site" evidence="19">
    <location>
        <position position="802"/>
    </location>
    <ligand>
        <name>ATP</name>
        <dbReference type="ChEBI" id="CHEBI:30616"/>
        <label>2</label>
    </ligand>
</feature>
<dbReference type="Pfam" id="PF02787">
    <property type="entry name" value="CPSase_L_D3"/>
    <property type="match status" value="1"/>
</dbReference>
<feature type="binding site" evidence="19">
    <location>
        <position position="220"/>
    </location>
    <ligand>
        <name>ATP</name>
        <dbReference type="ChEBI" id="CHEBI:30616"/>
        <label>1</label>
    </ligand>
</feature>
<evidence type="ECO:0000256" key="14">
    <source>
        <dbReference type="ARBA" id="ARBA00023211"/>
    </source>
</evidence>
<dbReference type="PROSITE" id="PS50975">
    <property type="entry name" value="ATP_GRASP"/>
    <property type="match status" value="2"/>
</dbReference>
<feature type="binding site" evidence="19">
    <location>
        <position position="290"/>
    </location>
    <ligand>
        <name>ATP</name>
        <dbReference type="ChEBI" id="CHEBI:30616"/>
        <label>1</label>
    </ligand>
</feature>
<dbReference type="InterPro" id="IPR013815">
    <property type="entry name" value="ATP_grasp_subdomain_1"/>
</dbReference>
<feature type="binding site" evidence="19">
    <location>
        <position position="855"/>
    </location>
    <ligand>
        <name>Mg(2+)</name>
        <dbReference type="ChEBI" id="CHEBI:18420"/>
        <label>3</label>
    </ligand>
</feature>
<protein>
    <recommendedName>
        <fullName evidence="19">Carbamoyl phosphate synthase large chain</fullName>
        <ecNumber evidence="19">6.3.4.16</ecNumber>
        <ecNumber evidence="19">6.3.5.5</ecNumber>
    </recommendedName>
    <alternativeName>
        <fullName evidence="19">Carbamoyl phosphate synthetase ammonia chain</fullName>
    </alternativeName>
</protein>
<dbReference type="InterPro" id="IPR036914">
    <property type="entry name" value="MGS-like_dom_sf"/>
</dbReference>
<feature type="binding site" evidence="19">
    <location>
        <position position="213"/>
    </location>
    <ligand>
        <name>ATP</name>
        <dbReference type="ChEBI" id="CHEBI:30616"/>
        <label>1</label>
    </ligand>
</feature>
<dbReference type="PROSITE" id="PS00867">
    <property type="entry name" value="CPSASE_2"/>
    <property type="match status" value="2"/>
</dbReference>
<comment type="caution">
    <text evidence="19">Lacks conserved residue(s) required for the propagation of feature annotation.</text>
</comment>
<evidence type="ECO:0000259" key="20">
    <source>
        <dbReference type="PROSITE" id="PS50975"/>
    </source>
</evidence>
<evidence type="ECO:0000256" key="19">
    <source>
        <dbReference type="HAMAP-Rule" id="MF_01210"/>
    </source>
</evidence>
<dbReference type="FunFam" id="3.30.470.20:FF:000007">
    <property type="entry name" value="Carbamoyl-phosphate synthase large chain"/>
    <property type="match status" value="1"/>
</dbReference>
<sequence>MPRRSDLNHVLVIGSGPILIGQAAEFDYSGTQACRVLRAEGLEVTLINSNPATIMTDPEYADHTYVEPITADFVEKVIAQQAERGNKIDALLATLGGQTALNTAVKLYETGILDKYGVEMIGADFDAIQRGEDRQKFKDIVSKVGGESAKSRVCFTMDEVRETVADVGLPVVVRPSFTMGGLGSGMAYSVEEVERMAGEGLAASPTANVLIEESIFGWKEYELELMRDHHDNVVIVCSIENFDPMGVHTGDSVTVAPAMTLTDREYQNMRTLGIEILREVGVDTGGCNIQFAVNPKDGRLIVIEMNPRVSRSSALASKATGFPIAKIAAKLAIGYTLDEIVNDITKETPACFEPTLDYVVVKAPRFAFEKFPGADATLTTTMKSVGEAMSLGRNFIEALGKVMRSLETSRAGFWTGESPSGEVADVLNRLRTPTDGRLYDLEYALRLGATVEEVAANSGVDPWFVEQIARLVALRAELIDAPVLEAELLRRCKHHGLSDRQIAALRPELAGEMGVRSLRQRLGIHPVYKTVDTCAAEFDAKTPYHYSSYELDPAAETEVAPQADRPKVLILGSGPNRIGQGIEFDYSCVHAATTLSQAGFETVMINCNPETVSTDYDTADRLYFEPLTFEDVLEIYYAEQASGSGGPGVVGVIVQLGGQTPLGLAERLEKAGVPIVGTKPEAIDLAEDRGEFGEVLRRAGLPAPRFGMATSFDQARRIAAEIGYPVLVRPSYVLGGRGMEIVYDEDTLEGYITRATQLSPEHPVLVDRFLEDAIEIDVDALCDGSEVYIGGVMEHIEEAGIHSGDSACALPPVTLGRSDVDAVRRATEAIAFGIGVVGLLNVQYALKDDVLYVLEANPRASRTVPFVSKATAVPLAKACARVMLGATIAELREEGVLAQTGDGATTARSAPVAVKEAVLPFHRFRKSDGSQIDSLLGPEMKSTGEVMGIAHDFGSAFAKSQTAAYGSLPAHGTVFVSVANRDKRSLVFPVKRLADLGFKILATAGTAEMLRRNGIPCDEVRKHFEEPSPDRPALSAVDAIKAGQVDMVLNTPYGNSGPRIDGYEIRSAAVSMNIPCVTTVQGASAAVQGIEAGIRGDIGVMSLQELHSTLGS</sequence>
<dbReference type="InterPro" id="IPR033937">
    <property type="entry name" value="MGS_CPS_CarB"/>
</dbReference>
<comment type="cofactor">
    <cofactor evidence="19">
        <name>Mg(2+)</name>
        <dbReference type="ChEBI" id="CHEBI:18420"/>
    </cofactor>
    <cofactor evidence="19">
        <name>Mn(2+)</name>
        <dbReference type="ChEBI" id="CHEBI:29035"/>
    </cofactor>
    <text evidence="19">Binds 4 Mg(2+) or Mn(2+) ions per subunit.</text>
</comment>
<comment type="catalytic activity">
    <reaction evidence="16 19">
        <text>hydrogencarbonate + L-glutamine + 2 ATP + H2O = carbamoyl phosphate + L-glutamate + 2 ADP + phosphate + 2 H(+)</text>
        <dbReference type="Rhea" id="RHEA:18633"/>
        <dbReference type="ChEBI" id="CHEBI:15377"/>
        <dbReference type="ChEBI" id="CHEBI:15378"/>
        <dbReference type="ChEBI" id="CHEBI:17544"/>
        <dbReference type="ChEBI" id="CHEBI:29985"/>
        <dbReference type="ChEBI" id="CHEBI:30616"/>
        <dbReference type="ChEBI" id="CHEBI:43474"/>
        <dbReference type="ChEBI" id="CHEBI:58228"/>
        <dbReference type="ChEBI" id="CHEBI:58359"/>
        <dbReference type="ChEBI" id="CHEBI:456216"/>
        <dbReference type="EC" id="6.3.5.5"/>
    </reaction>
</comment>
<feature type="binding site" evidence="19">
    <location>
        <position position="304"/>
    </location>
    <ligand>
        <name>ATP</name>
        <dbReference type="ChEBI" id="CHEBI:30616"/>
        <label>1</label>
    </ligand>
</feature>
<dbReference type="FunFam" id="3.40.50.20:FF:000001">
    <property type="entry name" value="Carbamoyl-phosphate synthase large chain"/>
    <property type="match status" value="2"/>
</dbReference>
<dbReference type="Pfam" id="PF02142">
    <property type="entry name" value="MGS"/>
    <property type="match status" value="1"/>
</dbReference>
<feature type="binding site" evidence="19">
    <location>
        <position position="304"/>
    </location>
    <ligand>
        <name>Mg(2+)</name>
        <dbReference type="ChEBI" id="CHEBI:18420"/>
        <label>1</label>
    </ligand>
</feature>